<evidence type="ECO:0000313" key="2">
    <source>
        <dbReference type="Proteomes" id="UP000285190"/>
    </source>
</evidence>
<dbReference type="Proteomes" id="UP000285190">
    <property type="component" value="Unassembled WGS sequence"/>
</dbReference>
<keyword evidence="2" id="KW-1185">Reference proteome</keyword>
<dbReference type="RefSeq" id="WP_119742385.1">
    <property type="nucleotide sequence ID" value="NZ_QYUN01000003.1"/>
</dbReference>
<sequence length="66" mass="7301">MTGTSLTVAEQRRLSETLQHTHDVRLYRRTLAVLECGHGKGVVEVAQTLRGTRQSGRARGQVLPFA</sequence>
<organism evidence="1 2">
    <name type="scientific">Noviherbaspirillum cavernae</name>
    <dbReference type="NCBI Taxonomy" id="2320862"/>
    <lineage>
        <taxon>Bacteria</taxon>
        <taxon>Pseudomonadati</taxon>
        <taxon>Pseudomonadota</taxon>
        <taxon>Betaproteobacteria</taxon>
        <taxon>Burkholderiales</taxon>
        <taxon>Oxalobacteraceae</taxon>
        <taxon>Noviherbaspirillum</taxon>
    </lineage>
</organism>
<dbReference type="AlphaFoldDB" id="A0A418WV53"/>
<evidence type="ECO:0008006" key="3">
    <source>
        <dbReference type="Google" id="ProtNLM"/>
    </source>
</evidence>
<name>A0A418WV53_9BURK</name>
<comment type="caution">
    <text evidence="1">The sequence shown here is derived from an EMBL/GenBank/DDBJ whole genome shotgun (WGS) entry which is preliminary data.</text>
</comment>
<reference evidence="1 2" key="1">
    <citation type="submission" date="2018-09" db="EMBL/GenBank/DDBJ databases">
        <authorList>
            <person name="Zhu H."/>
        </authorList>
    </citation>
    <scope>NUCLEOTIDE SEQUENCE [LARGE SCALE GENOMIC DNA]</scope>
    <source>
        <strain evidence="1 2">K2R10-39</strain>
    </source>
</reference>
<gene>
    <name evidence="1" type="ORF">D3870_18580</name>
</gene>
<accession>A0A418WV53</accession>
<evidence type="ECO:0000313" key="1">
    <source>
        <dbReference type="EMBL" id="RJF96469.1"/>
    </source>
</evidence>
<proteinExistence type="predicted"/>
<protein>
    <recommendedName>
        <fullName evidence="3">IS630 family transposase</fullName>
    </recommendedName>
</protein>
<dbReference type="OrthoDB" id="9103207at2"/>
<dbReference type="EMBL" id="QYUN01000003">
    <property type="protein sequence ID" value="RJF96469.1"/>
    <property type="molecule type" value="Genomic_DNA"/>
</dbReference>